<evidence type="ECO:0000313" key="2">
    <source>
        <dbReference type="EMBL" id="EFM84207.1"/>
    </source>
</evidence>
<gene>
    <name evidence="2" type="ORF">HMPREF9498_00182</name>
</gene>
<proteinExistence type="predicted"/>
<accession>A0A125WAC6</accession>
<dbReference type="InterPro" id="IPR029068">
    <property type="entry name" value="Glyas_Bleomycin-R_OHBP_Dase"/>
</dbReference>
<dbReference type="CDD" id="cd07246">
    <property type="entry name" value="VOC_like"/>
    <property type="match status" value="1"/>
</dbReference>
<evidence type="ECO:0000259" key="1">
    <source>
        <dbReference type="Pfam" id="PF00903"/>
    </source>
</evidence>
<organism evidence="2 3">
    <name type="scientific">Enterococcus faecalis TX4248</name>
    <dbReference type="NCBI Taxonomy" id="749495"/>
    <lineage>
        <taxon>Bacteria</taxon>
        <taxon>Bacillati</taxon>
        <taxon>Bacillota</taxon>
        <taxon>Bacilli</taxon>
        <taxon>Lactobacillales</taxon>
        <taxon>Enterococcaceae</taxon>
        <taxon>Enterococcus</taxon>
    </lineage>
</organism>
<name>A0A125WAC6_ENTFL</name>
<sequence>MITGTEIDFIVSDSLKALALYKEIFEVHVVEATKYPVGRNEVVFNLYDTRFHMLDANEEFGLKAPDSEHPNTIWFNITVADIVQTHKKALANKCIEMQPVTEMMEGAIQNSLFVDPFGYMWMVHQINQELNFEERTEILEKEM</sequence>
<dbReference type="AlphaFoldDB" id="A0A125WAC6"/>
<dbReference type="RefSeq" id="WP_002355856.1">
    <property type="nucleotide sequence ID" value="NZ_GL454411.1"/>
</dbReference>
<dbReference type="Proteomes" id="UP000004846">
    <property type="component" value="Unassembled WGS sequence"/>
</dbReference>
<dbReference type="EMBL" id="AEBR01000005">
    <property type="protein sequence ID" value="EFM84207.1"/>
    <property type="molecule type" value="Genomic_DNA"/>
</dbReference>
<reference evidence="2 3" key="1">
    <citation type="submission" date="2010-07" db="EMBL/GenBank/DDBJ databases">
        <authorList>
            <person name="Sid Ahmed O."/>
        </authorList>
    </citation>
    <scope>NUCLEOTIDE SEQUENCE [LARGE SCALE GENOMIC DNA]</scope>
    <source>
        <strain evidence="2 3">TX4248</strain>
    </source>
</reference>
<feature type="domain" description="Glyoxalase/fosfomycin resistance/dioxygenase" evidence="1">
    <location>
        <begin position="8"/>
        <end position="123"/>
    </location>
</feature>
<dbReference type="Pfam" id="PF00903">
    <property type="entry name" value="Glyoxalase"/>
    <property type="match status" value="1"/>
</dbReference>
<dbReference type="InterPro" id="IPR004360">
    <property type="entry name" value="Glyas_Fos-R_dOase_dom"/>
</dbReference>
<dbReference type="Gene3D" id="3.10.180.10">
    <property type="entry name" value="2,3-Dihydroxybiphenyl 1,2-Dioxygenase, domain 1"/>
    <property type="match status" value="1"/>
</dbReference>
<comment type="caution">
    <text evidence="2">The sequence shown here is derived from an EMBL/GenBank/DDBJ whole genome shotgun (WGS) entry which is preliminary data.</text>
</comment>
<evidence type="ECO:0000313" key="3">
    <source>
        <dbReference type="Proteomes" id="UP000004846"/>
    </source>
</evidence>
<dbReference type="HOGENOM" id="CLU_1793469_0_0_9"/>
<dbReference type="SUPFAM" id="SSF54593">
    <property type="entry name" value="Glyoxalase/Bleomycin resistance protein/Dihydroxybiphenyl dioxygenase"/>
    <property type="match status" value="1"/>
</dbReference>
<protein>
    <submittedName>
        <fullName evidence="2">Transcriptional regulator, MerR family</fullName>
    </submittedName>
</protein>